<organism evidence="2 3">
    <name type="scientific">Thalassomonas actiniarum</name>
    <dbReference type="NCBI Taxonomy" id="485447"/>
    <lineage>
        <taxon>Bacteria</taxon>
        <taxon>Pseudomonadati</taxon>
        <taxon>Pseudomonadota</taxon>
        <taxon>Gammaproteobacteria</taxon>
        <taxon>Alteromonadales</taxon>
        <taxon>Colwelliaceae</taxon>
        <taxon>Thalassomonas</taxon>
    </lineage>
</organism>
<reference evidence="2 3" key="1">
    <citation type="journal article" date="2015" name="Genome Announc.">
        <title>Draft Genome Sequences of Marine Isolates of Thalassomonas viridans and Thalassomonas actiniarum.</title>
        <authorList>
            <person name="Olonade I."/>
            <person name="van Zyl L.J."/>
            <person name="Trindade M."/>
        </authorList>
    </citation>
    <scope>NUCLEOTIDE SEQUENCE [LARGE SCALE GENOMIC DNA]</scope>
    <source>
        <strain evidence="2 3">A5K-106</strain>
    </source>
</reference>
<dbReference type="EMBL" id="CP059735">
    <property type="protein sequence ID" value="WDE01407.1"/>
    <property type="molecule type" value="Genomic_DNA"/>
</dbReference>
<name>A0AAF0C3P2_9GAMM</name>
<keyword evidence="1" id="KW-1133">Transmembrane helix</keyword>
<reference evidence="2 3" key="2">
    <citation type="journal article" date="2022" name="Mar. Drugs">
        <title>Bioassay-Guided Fractionation Leads to the Detection of Cholic Acid Generated by the Rare Thalassomonas sp.</title>
        <authorList>
            <person name="Pheiffer F."/>
            <person name="Schneider Y.K."/>
            <person name="Hansen E.H."/>
            <person name="Andersen J.H."/>
            <person name="Isaksson J."/>
            <person name="Busche T."/>
            <person name="R C."/>
            <person name="Kalinowski J."/>
            <person name="Zyl L.V."/>
            <person name="Trindade M."/>
        </authorList>
    </citation>
    <scope>NUCLEOTIDE SEQUENCE [LARGE SCALE GENOMIC DNA]</scope>
    <source>
        <strain evidence="2 3">A5K-106</strain>
    </source>
</reference>
<dbReference type="PANTHER" id="PTHR34351">
    <property type="entry name" value="SLR1927 PROTEIN-RELATED"/>
    <property type="match status" value="1"/>
</dbReference>
<keyword evidence="1" id="KW-0812">Transmembrane</keyword>
<dbReference type="PANTHER" id="PTHR34351:SF1">
    <property type="entry name" value="SLR1927 PROTEIN"/>
    <property type="match status" value="1"/>
</dbReference>
<evidence type="ECO:0000313" key="2">
    <source>
        <dbReference type="EMBL" id="WDE01407.1"/>
    </source>
</evidence>
<sequence length="326" mass="36518">MMLKLKAGVKSRFSLWLKQRLPAAKYQLLHRGNIFIFPSRFGCAYLLLVLLVFLLGTNYQNNVIILMSYLMGSLFITVMLQSFFNLCGLAISCNGQCSGYAGQGVTMPLTVHSKIPRYDLTLSFAGQQAVHVSVIRAEKVSVNLPFYSKKRGLIAPGRITIKSEYSLGLFRCWTHLDFDCLCTLYPQAKLPPGPLLHFLKQGDSAENTGKTCAGAEDFFELKTYVLGESVNRVAWKQFARGQGKYTKHYQQQQGSVLWLSLADMPDGDVETQLRYLCYLLLHYHHEDYRYGMELAGQVFQVDSGDFQLKSCLRALAAYPGPSAGGA</sequence>
<feature type="transmembrane region" description="Helical" evidence="1">
    <location>
        <begin position="63"/>
        <end position="84"/>
    </location>
</feature>
<dbReference type="AlphaFoldDB" id="A0AAF0C3P2"/>
<evidence type="ECO:0000256" key="1">
    <source>
        <dbReference type="SAM" id="Phobius"/>
    </source>
</evidence>
<dbReference type="RefSeq" id="WP_160298312.1">
    <property type="nucleotide sequence ID" value="NZ_CP059735.1"/>
</dbReference>
<dbReference type="KEGG" id="tact:SG35_012700"/>
<keyword evidence="3" id="KW-1185">Reference proteome</keyword>
<dbReference type="Proteomes" id="UP000032568">
    <property type="component" value="Chromosome"/>
</dbReference>
<accession>A0AAF0C3P2</accession>
<feature type="transmembrane region" description="Helical" evidence="1">
    <location>
        <begin position="34"/>
        <end position="56"/>
    </location>
</feature>
<gene>
    <name evidence="2" type="ORF">SG35_012700</name>
</gene>
<evidence type="ECO:0000313" key="3">
    <source>
        <dbReference type="Proteomes" id="UP000032568"/>
    </source>
</evidence>
<protein>
    <submittedName>
        <fullName evidence="2">DUF58 domain-containing protein</fullName>
    </submittedName>
</protein>
<keyword evidence="1" id="KW-0472">Membrane</keyword>
<proteinExistence type="predicted"/>